<dbReference type="InterPro" id="IPR006538">
    <property type="entry name" value="CobT"/>
</dbReference>
<organism evidence="4 5">
    <name type="scientific">Jiella flava</name>
    <dbReference type="NCBI Taxonomy" id="2816857"/>
    <lineage>
        <taxon>Bacteria</taxon>
        <taxon>Pseudomonadati</taxon>
        <taxon>Pseudomonadota</taxon>
        <taxon>Alphaproteobacteria</taxon>
        <taxon>Hyphomicrobiales</taxon>
        <taxon>Aurantimonadaceae</taxon>
        <taxon>Jiella</taxon>
    </lineage>
</organism>
<dbReference type="Pfam" id="PF06213">
    <property type="entry name" value="CobT"/>
    <property type="match status" value="1"/>
</dbReference>
<dbReference type="AlphaFoldDB" id="A0A939JXT8"/>
<gene>
    <name evidence="4" type="primary">cobT</name>
    <name evidence="4" type="ORF">J1C48_14070</name>
</gene>
<feature type="region of interest" description="Disordered" evidence="2">
    <location>
        <begin position="1"/>
        <end position="21"/>
    </location>
</feature>
<dbReference type="EMBL" id="JAFMPP010000012">
    <property type="protein sequence ID" value="MBO0663711.1"/>
    <property type="molecule type" value="Genomic_DNA"/>
</dbReference>
<protein>
    <recommendedName>
        <fullName evidence="1">Cobaltochelatase subunit CobT</fullName>
        <ecNumber evidence="1">6.6.1.2</ecNumber>
    </recommendedName>
</protein>
<dbReference type="CDD" id="cd01454">
    <property type="entry name" value="vWA_norD_type"/>
    <property type="match status" value="1"/>
</dbReference>
<dbReference type="EC" id="6.6.1.2" evidence="1"/>
<dbReference type="Proteomes" id="UP000664122">
    <property type="component" value="Unassembled WGS sequence"/>
</dbReference>
<dbReference type="PANTHER" id="PTHR41248">
    <property type="entry name" value="NORD PROTEIN"/>
    <property type="match status" value="1"/>
</dbReference>
<dbReference type="Pfam" id="PF11775">
    <property type="entry name" value="CobT_C"/>
    <property type="match status" value="1"/>
</dbReference>
<feature type="compositionally biased region" description="Basic and acidic residues" evidence="2">
    <location>
        <begin position="241"/>
        <end position="255"/>
    </location>
</feature>
<feature type="compositionally biased region" description="Basic and acidic residues" evidence="2">
    <location>
        <begin position="298"/>
        <end position="312"/>
    </location>
</feature>
<feature type="compositionally biased region" description="Acidic residues" evidence="2">
    <location>
        <begin position="256"/>
        <end position="293"/>
    </location>
</feature>
<dbReference type="GO" id="GO:0051116">
    <property type="term" value="F:cobaltochelatase activity"/>
    <property type="evidence" value="ECO:0007669"/>
    <property type="project" value="UniProtKB-UniRule"/>
</dbReference>
<keyword evidence="4" id="KW-0436">Ligase</keyword>
<dbReference type="InterPro" id="IPR036465">
    <property type="entry name" value="vWFA_dom_sf"/>
</dbReference>
<dbReference type="PIRSF" id="PIRSF031715">
    <property type="entry name" value="Cob_chel_CobT"/>
    <property type="match status" value="1"/>
</dbReference>
<accession>A0A939JXT8</accession>
<comment type="caution">
    <text evidence="4">The sequence shown here is derived from an EMBL/GenBank/DDBJ whole genome shotgun (WGS) entry which is preliminary data.</text>
</comment>
<evidence type="ECO:0000256" key="1">
    <source>
        <dbReference type="NCBIfam" id="TIGR01651"/>
    </source>
</evidence>
<feature type="domain" description="VWFA" evidence="3">
    <location>
        <begin position="414"/>
        <end position="617"/>
    </location>
</feature>
<dbReference type="SMART" id="SM00327">
    <property type="entry name" value="VWA"/>
    <property type="match status" value="1"/>
</dbReference>
<name>A0A939JXT8_9HYPH</name>
<reference evidence="4" key="1">
    <citation type="submission" date="2021-03" db="EMBL/GenBank/DDBJ databases">
        <title>Whole genome sequence of Jiella sp. CQZ9-1.</title>
        <authorList>
            <person name="Tuo L."/>
        </authorList>
    </citation>
    <scope>NUCLEOTIDE SEQUENCE</scope>
    <source>
        <strain evidence="4">CQZ9-1</strain>
    </source>
</reference>
<dbReference type="InterPro" id="IPR025861">
    <property type="entry name" value="CobT_VWA_dom"/>
</dbReference>
<feature type="compositionally biased region" description="Acidic residues" evidence="2">
    <location>
        <begin position="221"/>
        <end position="238"/>
    </location>
</feature>
<dbReference type="Gene3D" id="3.40.50.410">
    <property type="entry name" value="von Willebrand factor, type A domain"/>
    <property type="match status" value="1"/>
</dbReference>
<sequence>MPTIGDNKRPPQGKNSDREPFRRAVAGALRAISGDPEMEVTYAADRPGLAGNRARLPELPKRATKNDVSVTRGLADAMALRKARHDSRLHASLSPEGKSARAVYDAVEQARCEAIGANAMSGVGDNLAAMLEDKYFRSNLADVTDRAEAPIEDAVALLVREKLTGRVIPESARALVDVWRDFVVDKAGGNFDKLSETVEDQQAFARAMREMLVSLEMAEQLSEEQSSDDDEDDEEEQGDNQARDNEENGSEKDAGSDEAEAEETETEGENEETAEAESSEVTAEDPVDDDSQDTETPGESRRPNQPLDRDAPQFDYHVFTPQFDEIVGAEDLCDEAELDRLRAFLDKQLSSLQGVVGRLANRLQRRLMAQQNRSWDFDLEEGYLDTARLTRLVIDPTQPLSYKMERDTDFRDTIVSLVIDNSGSMRGRPITVAATCADILARTLERCGVKVEVLGFTTRAWKGGQSREAWLKAGKPARPGRLNDLRHIVYKSADAPWRRARRNLGLMMREGLLKENIDGEALIWAHNRLLARSEQRRILMMISDGAPVDDSTLSVNPGNYLERHLRAIIEEIETRSPVELLAIGIGHDVTRYYRRAVTIVDAEELAGAMTEQLADLFEEEGGGFPAGAGSGRRAGGRR</sequence>
<dbReference type="PANTHER" id="PTHR41248:SF1">
    <property type="entry name" value="NORD PROTEIN"/>
    <property type="match status" value="1"/>
</dbReference>
<feature type="region of interest" description="Disordered" evidence="2">
    <location>
        <begin position="219"/>
        <end position="312"/>
    </location>
</feature>
<evidence type="ECO:0000256" key="2">
    <source>
        <dbReference type="SAM" id="MobiDB-lite"/>
    </source>
</evidence>
<dbReference type="InterPro" id="IPR051928">
    <property type="entry name" value="NorD/CobT"/>
</dbReference>
<dbReference type="PROSITE" id="PS50234">
    <property type="entry name" value="VWFA"/>
    <property type="match status" value="1"/>
</dbReference>
<evidence type="ECO:0000313" key="4">
    <source>
        <dbReference type="EMBL" id="MBO0663711.1"/>
    </source>
</evidence>
<dbReference type="SUPFAM" id="SSF53300">
    <property type="entry name" value="vWA-like"/>
    <property type="match status" value="1"/>
</dbReference>
<evidence type="ECO:0000313" key="5">
    <source>
        <dbReference type="Proteomes" id="UP000664122"/>
    </source>
</evidence>
<proteinExistence type="predicted"/>
<dbReference type="InterPro" id="IPR002035">
    <property type="entry name" value="VWF_A"/>
</dbReference>
<dbReference type="NCBIfam" id="TIGR01651">
    <property type="entry name" value="CobT"/>
    <property type="match status" value="1"/>
</dbReference>
<dbReference type="RefSeq" id="WP_207258604.1">
    <property type="nucleotide sequence ID" value="NZ_JAFMPP010000012.1"/>
</dbReference>
<dbReference type="GO" id="GO:0009236">
    <property type="term" value="P:cobalamin biosynthetic process"/>
    <property type="evidence" value="ECO:0007669"/>
    <property type="project" value="UniProtKB-UniRule"/>
</dbReference>
<keyword evidence="5" id="KW-1185">Reference proteome</keyword>
<evidence type="ECO:0000259" key="3">
    <source>
        <dbReference type="PROSITE" id="PS50234"/>
    </source>
</evidence>